<dbReference type="InterPro" id="IPR052021">
    <property type="entry name" value="Type-I_RS_S_subunit"/>
</dbReference>
<accession>A0AAW3JMA7</accession>
<dbReference type="InterPro" id="IPR000055">
    <property type="entry name" value="Restrct_endonuc_typeI_TRD"/>
</dbReference>
<dbReference type="SUPFAM" id="SSF116734">
    <property type="entry name" value="DNA methylase specificity domain"/>
    <property type="match status" value="1"/>
</dbReference>
<dbReference type="InterPro" id="IPR044946">
    <property type="entry name" value="Restrct_endonuc_typeI_TRD_sf"/>
</dbReference>
<dbReference type="EMBL" id="LLKB01000007">
    <property type="protein sequence ID" value="KQC84197.1"/>
    <property type="molecule type" value="Genomic_DNA"/>
</dbReference>
<dbReference type="RefSeq" id="WP_055946554.1">
    <property type="nucleotide sequence ID" value="NZ_LLKB01000007.1"/>
</dbReference>
<evidence type="ECO:0000313" key="6">
    <source>
        <dbReference type="Proteomes" id="UP000050833"/>
    </source>
</evidence>
<proteinExistence type="inferred from homology"/>
<name>A0AAW3JMA7_9FIRM</name>
<comment type="caution">
    <text evidence="5">The sequence shown here is derived from an EMBL/GenBank/DDBJ whole genome shotgun (WGS) entry which is preliminary data.</text>
</comment>
<sequence length="217" mass="25228">MKARFVEMFGDVSIGDYRYETRKLGDVANIGSSHRVFTTEFVESGIPFYRGKEIAELAKGTKPTNLYYISVEHYNRLTNDDTKPQIGDLLMPSICNKGQVWMVDTTEPFYYKDGRVLCISPDRNIFNTKYLEYFMKAKTLVEYPKLGSGSTFAEFKIFLLKDIDILIPPRNIQDEFADFVHQIDKSKVNYYYKNRKDGFPPLLFIYSVTTIINLSDY</sequence>
<dbReference type="AlphaFoldDB" id="A0AAW3JMA7"/>
<evidence type="ECO:0000256" key="3">
    <source>
        <dbReference type="ARBA" id="ARBA00023125"/>
    </source>
</evidence>
<reference evidence="5 6" key="1">
    <citation type="submission" date="2015-10" db="EMBL/GenBank/DDBJ databases">
        <title>Butyribacter intestini gen. nov., sp. nov., a butyric acid-producing bacterium of the family Lachnospiraceae isolated from the human faeces.</title>
        <authorList>
            <person name="Zou Y."/>
            <person name="Xue W."/>
            <person name="Luo G."/>
            <person name="Lv M."/>
        </authorList>
    </citation>
    <scope>NUCLEOTIDE SEQUENCE [LARGE SCALE GENOMIC DNA]</scope>
    <source>
        <strain evidence="5 6">TF01-11</strain>
    </source>
</reference>
<dbReference type="Pfam" id="PF01420">
    <property type="entry name" value="Methylase_S"/>
    <property type="match status" value="1"/>
</dbReference>
<dbReference type="Gene3D" id="3.90.220.20">
    <property type="entry name" value="DNA methylase specificity domains"/>
    <property type="match status" value="1"/>
</dbReference>
<keyword evidence="3" id="KW-0238">DNA-binding</keyword>
<evidence type="ECO:0000256" key="1">
    <source>
        <dbReference type="ARBA" id="ARBA00010923"/>
    </source>
</evidence>
<keyword evidence="2" id="KW-0680">Restriction system</keyword>
<evidence type="ECO:0000313" key="5">
    <source>
        <dbReference type="EMBL" id="KQC84197.1"/>
    </source>
</evidence>
<comment type="similarity">
    <text evidence="1">Belongs to the type-I restriction system S methylase family.</text>
</comment>
<evidence type="ECO:0000259" key="4">
    <source>
        <dbReference type="Pfam" id="PF01420"/>
    </source>
</evidence>
<evidence type="ECO:0000256" key="2">
    <source>
        <dbReference type="ARBA" id="ARBA00022747"/>
    </source>
</evidence>
<dbReference type="GO" id="GO:0003677">
    <property type="term" value="F:DNA binding"/>
    <property type="evidence" value="ECO:0007669"/>
    <property type="project" value="UniProtKB-KW"/>
</dbReference>
<organism evidence="5 6">
    <name type="scientific">Butyribacter intestini</name>
    <dbReference type="NCBI Taxonomy" id="1703332"/>
    <lineage>
        <taxon>Bacteria</taxon>
        <taxon>Bacillati</taxon>
        <taxon>Bacillota</taxon>
        <taxon>Clostridia</taxon>
        <taxon>Lachnospirales</taxon>
        <taxon>Lachnospiraceae</taxon>
        <taxon>Butyribacter</taxon>
    </lineage>
</organism>
<gene>
    <name evidence="5" type="ORF">APZ18_14965</name>
</gene>
<dbReference type="Proteomes" id="UP000050833">
    <property type="component" value="Unassembled WGS sequence"/>
</dbReference>
<protein>
    <recommendedName>
        <fullName evidence="4">Type I restriction modification DNA specificity domain-containing protein</fullName>
    </recommendedName>
</protein>
<dbReference type="PANTHER" id="PTHR30408">
    <property type="entry name" value="TYPE-1 RESTRICTION ENZYME ECOKI SPECIFICITY PROTEIN"/>
    <property type="match status" value="1"/>
</dbReference>
<keyword evidence="6" id="KW-1185">Reference proteome</keyword>
<dbReference type="GO" id="GO:0009307">
    <property type="term" value="P:DNA restriction-modification system"/>
    <property type="evidence" value="ECO:0007669"/>
    <property type="project" value="UniProtKB-KW"/>
</dbReference>
<feature type="domain" description="Type I restriction modification DNA specificity" evidence="4">
    <location>
        <begin position="19"/>
        <end position="185"/>
    </location>
</feature>
<dbReference type="PANTHER" id="PTHR30408:SF12">
    <property type="entry name" value="TYPE I RESTRICTION ENZYME MJAVIII SPECIFICITY SUBUNIT"/>
    <property type="match status" value="1"/>
</dbReference>